<name>A0ABU0CNL4_9BACI</name>
<dbReference type="InterPro" id="IPR036249">
    <property type="entry name" value="Thioredoxin-like_sf"/>
</dbReference>
<proteinExistence type="predicted"/>
<dbReference type="SUPFAM" id="SSF52833">
    <property type="entry name" value="Thioredoxin-like"/>
    <property type="match status" value="1"/>
</dbReference>
<dbReference type="Proteomes" id="UP001232445">
    <property type="component" value="Unassembled WGS sequence"/>
</dbReference>
<dbReference type="Gene3D" id="3.40.30.10">
    <property type="entry name" value="Glutaredoxin"/>
    <property type="match status" value="1"/>
</dbReference>
<gene>
    <name evidence="1" type="ORF">J2S00_000788</name>
</gene>
<keyword evidence="2" id="KW-1185">Reference proteome</keyword>
<reference evidence="1 2" key="1">
    <citation type="submission" date="2023-07" db="EMBL/GenBank/DDBJ databases">
        <title>Genomic Encyclopedia of Type Strains, Phase IV (KMG-IV): sequencing the most valuable type-strain genomes for metagenomic binning, comparative biology and taxonomic classification.</title>
        <authorList>
            <person name="Goeker M."/>
        </authorList>
    </citation>
    <scope>NUCLEOTIDE SEQUENCE [LARGE SCALE GENOMIC DNA]</scope>
    <source>
        <strain evidence="1 2">DSM 17740</strain>
    </source>
</reference>
<accession>A0ABU0CNL4</accession>
<evidence type="ECO:0000313" key="1">
    <source>
        <dbReference type="EMBL" id="MDQ0338005.1"/>
    </source>
</evidence>
<dbReference type="EMBL" id="JAUSUQ010000002">
    <property type="protein sequence ID" value="MDQ0338005.1"/>
    <property type="molecule type" value="Genomic_DNA"/>
</dbReference>
<comment type="caution">
    <text evidence="1">The sequence shown here is derived from an EMBL/GenBank/DDBJ whole genome shotgun (WGS) entry which is preliminary data.</text>
</comment>
<evidence type="ECO:0000313" key="2">
    <source>
        <dbReference type="Proteomes" id="UP001232445"/>
    </source>
</evidence>
<sequence length="59" mass="6311">MAEVTFKGQPVTLLGNQVKVGDQAPDFTVLDNNLNEVTLADSQGLIMCKPCKPCGVCCR</sequence>
<organism evidence="1 2">
    <name type="scientific">Caldalkalibacillus uzonensis</name>
    <dbReference type="NCBI Taxonomy" id="353224"/>
    <lineage>
        <taxon>Bacteria</taxon>
        <taxon>Bacillati</taxon>
        <taxon>Bacillota</taxon>
        <taxon>Bacilli</taxon>
        <taxon>Bacillales</taxon>
        <taxon>Bacillaceae</taxon>
        <taxon>Caldalkalibacillus</taxon>
    </lineage>
</organism>
<protein>
    <submittedName>
        <fullName evidence="1">Peroxiredoxin</fullName>
    </submittedName>
</protein>